<dbReference type="Proteomes" id="UP000682782">
    <property type="component" value="Chromosome"/>
</dbReference>
<reference evidence="1" key="1">
    <citation type="submission" date="2021-01" db="EMBL/GenBank/DDBJ databases">
        <title>Complete genome sequence of Clostridiales bacterium R-7.</title>
        <authorList>
            <person name="Mahoney-Kurpe S.C."/>
            <person name="Palevich N."/>
            <person name="Koike S."/>
            <person name="Moon C.D."/>
            <person name="Attwood G.T."/>
        </authorList>
    </citation>
    <scope>NUCLEOTIDE SEQUENCE</scope>
    <source>
        <strain evidence="1">R-7</strain>
    </source>
</reference>
<keyword evidence="1" id="KW-0808">Transferase</keyword>
<keyword evidence="2" id="KW-1185">Reference proteome</keyword>
<keyword evidence="1" id="KW-0489">Methyltransferase</keyword>
<evidence type="ECO:0000313" key="2">
    <source>
        <dbReference type="Proteomes" id="UP000682782"/>
    </source>
</evidence>
<sequence length="255" mass="28540">MNEPFRVNILTIFPEMFESFFSSSILGRAGEQGLIDIRTTDIRPYSKSKHHNTDDYPFGGGAGMVMMAQPILDAMSAVMAEYPSARRIYLGPRGKKLTTSLARELAQEKALVLLCGHYEGVDQRALDSCVDEEISIGDYILTGGEPAAMVLVDCVARFIPGVLGSAESPEEESFSDGLLEYPQYTRPRDLDGMQVPEVLLNGDHARIRSWRRRESLKATLKYRPDLLETAPLDEKDRKMLNEIRKELTESCSSEN</sequence>
<dbReference type="EMBL" id="CP068393">
    <property type="protein sequence ID" value="QUC67844.1"/>
    <property type="molecule type" value="Genomic_DNA"/>
</dbReference>
<evidence type="ECO:0000313" key="1">
    <source>
        <dbReference type="EMBL" id="QUC67844.1"/>
    </source>
</evidence>
<protein>
    <submittedName>
        <fullName evidence="1">tRNA (Guanosine(37)-N1)-methyltransferase TrmD</fullName>
        <ecNumber evidence="1">2.1.1.228</ecNumber>
    </submittedName>
</protein>
<organism evidence="1 2">
    <name type="scientific">Aristaeella hokkaidonensis</name>
    <dbReference type="NCBI Taxonomy" id="3046382"/>
    <lineage>
        <taxon>Bacteria</taxon>
        <taxon>Bacillati</taxon>
        <taxon>Bacillota</taxon>
        <taxon>Clostridia</taxon>
        <taxon>Eubacteriales</taxon>
        <taxon>Aristaeellaceae</taxon>
        <taxon>Aristaeella</taxon>
    </lineage>
</organism>
<accession>A0AC61N2F4</accession>
<dbReference type="EC" id="2.1.1.228" evidence="1"/>
<gene>
    <name evidence="1" type="primary">trmD</name>
    <name evidence="1" type="ORF">JYE49_03850</name>
</gene>
<name>A0AC61N2F4_9FIRM</name>
<proteinExistence type="predicted"/>